<dbReference type="SUPFAM" id="SSF56059">
    <property type="entry name" value="Glutathione synthetase ATP-binding domain-like"/>
    <property type="match status" value="1"/>
</dbReference>
<dbReference type="GO" id="GO:0016740">
    <property type="term" value="F:transferase activity"/>
    <property type="evidence" value="ECO:0007669"/>
    <property type="project" value="UniProtKB-KW"/>
</dbReference>
<reference evidence="1 2" key="1">
    <citation type="submission" date="2015-10" db="EMBL/GenBank/DDBJ databases">
        <authorList>
            <person name="Gilbert D.G."/>
        </authorList>
    </citation>
    <scope>NUCLEOTIDE SEQUENCE [LARGE SCALE GENOMIC DNA]</scope>
    <source>
        <strain evidence="1">COMA1</strain>
    </source>
</reference>
<sequence length="326" mass="38037">MFQEGTKEMNHSIPITRNANFQDRLRGTWVHKFYTGARKAKRRLLRQSEGEAMLLARYHRVHGKPLNMNAPKTFTEKLFWRMISWNRGVHPIFTQLTDKYSVRTHVADTIGDQYLIKLLWSGETTQNIPFERLPASYVMKPSHSSQQVIVVKGQSERADYIDRASGWLGSNYYWIAREYQYYHIKPRVMIEECLENPDGSLPLDYKIWCFNGVPELIQVITHTRDMSSFFDKTWTLLDLTNKEGRSQRSIPKPTNLEEMLAIASKLSLGFGFVRVDLYNVNGRVYFGELTFTPTSGHMKLQPDSWDTVLGEKWDLSLEHRPPAVRE</sequence>
<dbReference type="Pfam" id="PF14305">
    <property type="entry name" value="ATPgrasp_TupA"/>
    <property type="match status" value="1"/>
</dbReference>
<dbReference type="AlphaFoldDB" id="A0A0S4L4V1"/>
<organism evidence="1 2">
    <name type="scientific">Candidatus Nitrospira nitrosa</name>
    <dbReference type="NCBI Taxonomy" id="1742972"/>
    <lineage>
        <taxon>Bacteria</taxon>
        <taxon>Pseudomonadati</taxon>
        <taxon>Nitrospirota</taxon>
        <taxon>Nitrospiria</taxon>
        <taxon>Nitrospirales</taxon>
        <taxon>Nitrospiraceae</taxon>
        <taxon>Nitrospira</taxon>
    </lineage>
</organism>
<dbReference type="STRING" id="1742972.COMA1_10523"/>
<dbReference type="Proteomes" id="UP000199032">
    <property type="component" value="Unassembled WGS sequence"/>
</dbReference>
<gene>
    <name evidence="1" type="ORF">COMA1_10523</name>
</gene>
<dbReference type="EMBL" id="CZQA01000001">
    <property type="protein sequence ID" value="CUS32239.1"/>
    <property type="molecule type" value="Genomic_DNA"/>
</dbReference>
<keyword evidence="2" id="KW-1185">Reference proteome</keyword>
<name>A0A0S4L4V1_9BACT</name>
<evidence type="ECO:0000313" key="2">
    <source>
        <dbReference type="Proteomes" id="UP000199032"/>
    </source>
</evidence>
<proteinExistence type="predicted"/>
<accession>A0A0S4L4V1</accession>
<dbReference type="InterPro" id="IPR029465">
    <property type="entry name" value="ATPgrasp_TupA"/>
</dbReference>
<protein>
    <submittedName>
        <fullName evidence="1">Putative Glycosyltransferase</fullName>
    </submittedName>
</protein>
<keyword evidence="1" id="KW-0808">Transferase</keyword>
<dbReference type="OrthoDB" id="9791827at2"/>
<evidence type="ECO:0000313" key="1">
    <source>
        <dbReference type="EMBL" id="CUS32239.1"/>
    </source>
</evidence>